<dbReference type="PROSITE" id="PS50878">
    <property type="entry name" value="RT_POL"/>
    <property type="match status" value="1"/>
</dbReference>
<gene>
    <name evidence="2" type="ORF">QYM36_012629</name>
</gene>
<sequence>MYTCVSGIIQVGNRFSKLFDIKQGVKQGSTLSPKLFNIFINDVVNFLENRWAPKVSLGTQKLSLFLFADDIALVADKPQDLHTLLNLIEEYLHIKNLRLNTEKTEVVIFKKKEAWGR</sequence>
<evidence type="ECO:0000313" key="3">
    <source>
        <dbReference type="Proteomes" id="UP001187531"/>
    </source>
</evidence>
<dbReference type="PANTHER" id="PTHR47027">
    <property type="entry name" value="REVERSE TRANSCRIPTASE DOMAIN-CONTAINING PROTEIN"/>
    <property type="match status" value="1"/>
</dbReference>
<evidence type="ECO:0000259" key="1">
    <source>
        <dbReference type="PROSITE" id="PS50878"/>
    </source>
</evidence>
<comment type="caution">
    <text evidence="2">The sequence shown here is derived from an EMBL/GenBank/DDBJ whole genome shotgun (WGS) entry which is preliminary data.</text>
</comment>
<keyword evidence="3" id="KW-1185">Reference proteome</keyword>
<dbReference type="InterPro" id="IPR043128">
    <property type="entry name" value="Rev_trsase/Diguanyl_cyclase"/>
</dbReference>
<feature type="domain" description="Reverse transcriptase" evidence="1">
    <location>
        <begin position="1"/>
        <end position="117"/>
    </location>
</feature>
<dbReference type="Gene3D" id="3.30.70.270">
    <property type="match status" value="1"/>
</dbReference>
<evidence type="ECO:0000313" key="2">
    <source>
        <dbReference type="EMBL" id="KAK2711531.1"/>
    </source>
</evidence>
<dbReference type="AlphaFoldDB" id="A0AA88HPQ1"/>
<accession>A0AA88HPQ1</accession>
<name>A0AA88HPQ1_ARTSF</name>
<dbReference type="Pfam" id="PF00078">
    <property type="entry name" value="RVT_1"/>
    <property type="match status" value="1"/>
</dbReference>
<proteinExistence type="predicted"/>
<dbReference type="EMBL" id="JAVRJZ010000016">
    <property type="protein sequence ID" value="KAK2711531.1"/>
    <property type="molecule type" value="Genomic_DNA"/>
</dbReference>
<dbReference type="GO" id="GO:0071897">
    <property type="term" value="P:DNA biosynthetic process"/>
    <property type="evidence" value="ECO:0007669"/>
    <property type="project" value="UniProtKB-ARBA"/>
</dbReference>
<dbReference type="SUPFAM" id="SSF56672">
    <property type="entry name" value="DNA/RNA polymerases"/>
    <property type="match status" value="1"/>
</dbReference>
<protein>
    <recommendedName>
        <fullName evidence="1">Reverse transcriptase domain-containing protein</fullName>
    </recommendedName>
</protein>
<dbReference type="PANTHER" id="PTHR47027:SF20">
    <property type="entry name" value="REVERSE TRANSCRIPTASE-LIKE PROTEIN WITH RNA-DIRECTED DNA POLYMERASE DOMAIN"/>
    <property type="match status" value="1"/>
</dbReference>
<dbReference type="InterPro" id="IPR043502">
    <property type="entry name" value="DNA/RNA_pol_sf"/>
</dbReference>
<reference evidence="2" key="1">
    <citation type="submission" date="2023-07" db="EMBL/GenBank/DDBJ databases">
        <title>Chromosome-level genome assembly of Artemia franciscana.</title>
        <authorList>
            <person name="Jo E."/>
        </authorList>
    </citation>
    <scope>NUCLEOTIDE SEQUENCE</scope>
    <source>
        <tissue evidence="2">Whole body</tissue>
    </source>
</reference>
<organism evidence="2 3">
    <name type="scientific">Artemia franciscana</name>
    <name type="common">Brine shrimp</name>
    <name type="synonym">Artemia sanfranciscana</name>
    <dbReference type="NCBI Taxonomy" id="6661"/>
    <lineage>
        <taxon>Eukaryota</taxon>
        <taxon>Metazoa</taxon>
        <taxon>Ecdysozoa</taxon>
        <taxon>Arthropoda</taxon>
        <taxon>Crustacea</taxon>
        <taxon>Branchiopoda</taxon>
        <taxon>Anostraca</taxon>
        <taxon>Artemiidae</taxon>
        <taxon>Artemia</taxon>
    </lineage>
</organism>
<dbReference type="Proteomes" id="UP001187531">
    <property type="component" value="Unassembled WGS sequence"/>
</dbReference>
<dbReference type="InterPro" id="IPR000477">
    <property type="entry name" value="RT_dom"/>
</dbReference>